<protein>
    <recommendedName>
        <fullName evidence="3">Ricin B lectin domain-containing protein</fullName>
    </recommendedName>
</protein>
<dbReference type="Gene3D" id="2.80.10.50">
    <property type="match status" value="1"/>
</dbReference>
<dbReference type="SUPFAM" id="SSF50370">
    <property type="entry name" value="Ricin B-like lectins"/>
    <property type="match status" value="1"/>
</dbReference>
<dbReference type="EMBL" id="BSOA01000053">
    <property type="protein sequence ID" value="GLQ90955.1"/>
    <property type="molecule type" value="Genomic_DNA"/>
</dbReference>
<gene>
    <name evidence="1" type="ORF">GCM10007898_45310</name>
</gene>
<comment type="caution">
    <text evidence="1">The sequence shown here is derived from an EMBL/GenBank/DDBJ whole genome shotgun (WGS) entry which is preliminary data.</text>
</comment>
<accession>A0ABQ5XGY2</accession>
<keyword evidence="2" id="KW-1185">Reference proteome</keyword>
<name>A0ABQ5XGY2_9GAMM</name>
<proteinExistence type="predicted"/>
<organism evidence="1 2">
    <name type="scientific">Dyella flagellata</name>
    <dbReference type="NCBI Taxonomy" id="1867833"/>
    <lineage>
        <taxon>Bacteria</taxon>
        <taxon>Pseudomonadati</taxon>
        <taxon>Pseudomonadota</taxon>
        <taxon>Gammaproteobacteria</taxon>
        <taxon>Lysobacterales</taxon>
        <taxon>Rhodanobacteraceae</taxon>
        <taxon>Dyella</taxon>
    </lineage>
</organism>
<dbReference type="InterPro" id="IPR035992">
    <property type="entry name" value="Ricin_B-like_lectins"/>
</dbReference>
<evidence type="ECO:0008006" key="3">
    <source>
        <dbReference type="Google" id="ProtNLM"/>
    </source>
</evidence>
<evidence type="ECO:0000313" key="2">
    <source>
        <dbReference type="Proteomes" id="UP001156627"/>
    </source>
</evidence>
<evidence type="ECO:0000313" key="1">
    <source>
        <dbReference type="EMBL" id="GLQ90955.1"/>
    </source>
</evidence>
<dbReference type="RefSeq" id="WP_284334369.1">
    <property type="nucleotide sequence ID" value="NZ_BSOA01000053.1"/>
</dbReference>
<dbReference type="Proteomes" id="UP001156627">
    <property type="component" value="Unassembled WGS sequence"/>
</dbReference>
<sequence>MTINGTFTLSCYSSQQPYAYLGISSNSPTPNTPIALVQGKPGNIYTWKMVASKESSQVFQLQIVGSGESLVIDVNTSNNTLILAPLTTASPMSWWLGGENASNPFAGFPAMLINAGNNKLYALDGGGNSTTTPHLWPIAANNGNQQWLFSPTPAAYQARAGETSAAEV</sequence>
<reference evidence="2" key="1">
    <citation type="journal article" date="2019" name="Int. J. Syst. Evol. Microbiol.">
        <title>The Global Catalogue of Microorganisms (GCM) 10K type strain sequencing project: providing services to taxonomists for standard genome sequencing and annotation.</title>
        <authorList>
            <consortium name="The Broad Institute Genomics Platform"/>
            <consortium name="The Broad Institute Genome Sequencing Center for Infectious Disease"/>
            <person name="Wu L."/>
            <person name="Ma J."/>
        </authorList>
    </citation>
    <scope>NUCLEOTIDE SEQUENCE [LARGE SCALE GENOMIC DNA]</scope>
    <source>
        <strain evidence="2">NBRC 111981</strain>
    </source>
</reference>